<dbReference type="PANTHER" id="PTHR44329">
    <property type="entry name" value="SERINE/THREONINE-PROTEIN KINASE TNNI3K-RELATED"/>
    <property type="match status" value="1"/>
</dbReference>
<evidence type="ECO:0000256" key="8">
    <source>
        <dbReference type="ARBA" id="ARBA00022840"/>
    </source>
</evidence>
<dbReference type="SUPFAM" id="SSF50044">
    <property type="entry name" value="SH3-domain"/>
    <property type="match status" value="2"/>
</dbReference>
<protein>
    <recommendedName>
        <fullName evidence="3">mitogen-activated protein kinase kinase kinase</fullName>
        <ecNumber evidence="3">2.7.11.25</ecNumber>
    </recommendedName>
</protein>
<dbReference type="AlphaFoldDB" id="A0AAD7CE76"/>
<evidence type="ECO:0000313" key="16">
    <source>
        <dbReference type="Proteomes" id="UP001221142"/>
    </source>
</evidence>
<comment type="cofactor">
    <cofactor evidence="1">
        <name>Mg(2+)</name>
        <dbReference type="ChEBI" id="CHEBI:18420"/>
    </cofactor>
</comment>
<feature type="region of interest" description="Disordered" evidence="12">
    <location>
        <begin position="465"/>
        <end position="508"/>
    </location>
</feature>
<dbReference type="PROSITE" id="PS50002">
    <property type="entry name" value="SH3"/>
    <property type="match status" value="1"/>
</dbReference>
<sequence>MSGSESLHPSSGHIYPDSTAFLRPACAEIAGGRIEVFELQEALETYLHSIPSANKVQVIVGSLGYRKLLLELASKLDTSNALALLDALHRDEQRLAALLISIFDSEAEEDVVLRLEGDSAQSFLDVVQDAVDRELLEPEENKKAQRIIRKLSEASDRLPSSLFIEGVVERDVHPTFGGGFSDVYRASYDKKPVALKRLRYFLQGADLRRLNLKFCREALVWKDLRHPYILPFIGIDRDSFPSSLCMVSPWMEHGTVLSYIKENGPSKVDKLLFEIAQGLQYLHSHAIVHGDLRGANILVSEDWSACLSDFGLSSFSDATTSMHTSTRAGSIYWMAPELIAPARFGCKFSRTQASDVYAFACVCVELYTGRPPFSDAAEASALFAVVNGERPARPSGMPDTLWRLVSECWSENPRTRPSSTVVAQTTTFPISGQPKTPPSGSSASSVSSADSHDHLHIDAPKLVAARSPEDSRKEIQLQQQQRPGIEEKLTPKRNRMESPPRADQVVSDTDAVVSEARSEAQRVVFPKEDHRLFRQCNDAREYAQLLLDAVREPVSDEQADIVALLQEKCTSSQKFLVSQIPWATEGAERSRVGRDSAASAADVTATLEEKLLADLLDANERIIEASTLYDDFEPKRRRELVDTKKAELDVSAVPFEATEPPQPPLLEQETEKTVARSVAEPSVDRVEEPSLPPEGVTFTAVAVSSHIADPDDPDDISVKRDEIVQVLDRVGKWWFVQTGDGRSGIVPSSHFTIVESHSVPFEATEPPQPPLLEQETEKTVDSEAEPSVDRVEEPPLPLEGATFTAVAVSSHEADPDDPDDISITRDETVQILDRVGKWLSIKRDKIVQVLDRVGKWWSVQTGDGRSGIVSTKSQSALGRKCRFRAGRKCRFKAGRQCRFKAEALNSLDAADESEDHLSFEVGEILDILDDSGDWWCARKTSGGTVQ</sequence>
<dbReference type="InterPro" id="IPR011009">
    <property type="entry name" value="Kinase-like_dom_sf"/>
</dbReference>
<comment type="similarity">
    <text evidence="2">Belongs to the protein kinase superfamily. STE Ser/Thr protein kinase family. MAP kinase kinase kinase subfamily.</text>
</comment>
<dbReference type="Gene3D" id="2.30.30.40">
    <property type="entry name" value="SH3 Domains"/>
    <property type="match status" value="2"/>
</dbReference>
<keyword evidence="7" id="KW-0418">Kinase</keyword>
<keyword evidence="5" id="KW-0808">Transferase</keyword>
<comment type="catalytic activity">
    <reaction evidence="9">
        <text>L-threonyl-[protein] + ATP = O-phospho-L-threonyl-[protein] + ADP + H(+)</text>
        <dbReference type="Rhea" id="RHEA:46608"/>
        <dbReference type="Rhea" id="RHEA-COMP:11060"/>
        <dbReference type="Rhea" id="RHEA-COMP:11605"/>
        <dbReference type="ChEBI" id="CHEBI:15378"/>
        <dbReference type="ChEBI" id="CHEBI:30013"/>
        <dbReference type="ChEBI" id="CHEBI:30616"/>
        <dbReference type="ChEBI" id="CHEBI:61977"/>
        <dbReference type="ChEBI" id="CHEBI:456216"/>
        <dbReference type="EC" id="2.7.11.25"/>
    </reaction>
</comment>
<dbReference type="InterPro" id="IPR001245">
    <property type="entry name" value="Ser-Thr/Tyr_kinase_cat_dom"/>
</dbReference>
<dbReference type="InterPro" id="IPR008266">
    <property type="entry name" value="Tyr_kinase_AS"/>
</dbReference>
<evidence type="ECO:0000313" key="15">
    <source>
        <dbReference type="EMBL" id="KAJ7646740.1"/>
    </source>
</evidence>
<evidence type="ECO:0000256" key="10">
    <source>
        <dbReference type="ARBA" id="ARBA00048329"/>
    </source>
</evidence>
<dbReference type="EC" id="2.7.11.25" evidence="3"/>
<dbReference type="GO" id="GO:0005524">
    <property type="term" value="F:ATP binding"/>
    <property type="evidence" value="ECO:0007669"/>
    <property type="project" value="UniProtKB-KW"/>
</dbReference>
<dbReference type="InterPro" id="IPR051681">
    <property type="entry name" value="Ser/Thr_Kinases-Pseudokinases"/>
</dbReference>
<evidence type="ECO:0000256" key="3">
    <source>
        <dbReference type="ARBA" id="ARBA00012406"/>
    </source>
</evidence>
<evidence type="ECO:0000256" key="5">
    <source>
        <dbReference type="ARBA" id="ARBA00022679"/>
    </source>
</evidence>
<dbReference type="InterPro" id="IPR001452">
    <property type="entry name" value="SH3_domain"/>
</dbReference>
<keyword evidence="16" id="KW-1185">Reference proteome</keyword>
<evidence type="ECO:0000256" key="1">
    <source>
        <dbReference type="ARBA" id="ARBA00001946"/>
    </source>
</evidence>
<comment type="caution">
    <text evidence="15">The sequence shown here is derived from an EMBL/GenBank/DDBJ whole genome shotgun (WGS) entry which is preliminary data.</text>
</comment>
<evidence type="ECO:0000256" key="11">
    <source>
        <dbReference type="PROSITE-ProRule" id="PRU00192"/>
    </source>
</evidence>
<evidence type="ECO:0000256" key="7">
    <source>
        <dbReference type="ARBA" id="ARBA00022777"/>
    </source>
</evidence>
<evidence type="ECO:0000259" key="14">
    <source>
        <dbReference type="PROSITE" id="PS50011"/>
    </source>
</evidence>
<dbReference type="Proteomes" id="UP001221142">
    <property type="component" value="Unassembled WGS sequence"/>
</dbReference>
<dbReference type="Pfam" id="PF07714">
    <property type="entry name" value="PK_Tyr_Ser-Thr"/>
    <property type="match status" value="1"/>
</dbReference>
<dbReference type="Pfam" id="PF00018">
    <property type="entry name" value="SH3_1"/>
    <property type="match status" value="1"/>
</dbReference>
<feature type="compositionally biased region" description="Basic and acidic residues" evidence="12">
    <location>
        <begin position="484"/>
        <end position="500"/>
    </location>
</feature>
<evidence type="ECO:0000256" key="9">
    <source>
        <dbReference type="ARBA" id="ARBA00047559"/>
    </source>
</evidence>
<reference evidence="15" key="1">
    <citation type="submission" date="2023-03" db="EMBL/GenBank/DDBJ databases">
        <title>Massive genome expansion in bonnet fungi (Mycena s.s.) driven by repeated elements and novel gene families across ecological guilds.</title>
        <authorList>
            <consortium name="Lawrence Berkeley National Laboratory"/>
            <person name="Harder C.B."/>
            <person name="Miyauchi S."/>
            <person name="Viragh M."/>
            <person name="Kuo A."/>
            <person name="Thoen E."/>
            <person name="Andreopoulos B."/>
            <person name="Lu D."/>
            <person name="Skrede I."/>
            <person name="Drula E."/>
            <person name="Henrissat B."/>
            <person name="Morin E."/>
            <person name="Kohler A."/>
            <person name="Barry K."/>
            <person name="LaButti K."/>
            <person name="Morin E."/>
            <person name="Salamov A."/>
            <person name="Lipzen A."/>
            <person name="Mereny Z."/>
            <person name="Hegedus B."/>
            <person name="Baldrian P."/>
            <person name="Stursova M."/>
            <person name="Weitz H."/>
            <person name="Taylor A."/>
            <person name="Grigoriev I.V."/>
            <person name="Nagy L.G."/>
            <person name="Martin F."/>
            <person name="Kauserud H."/>
        </authorList>
    </citation>
    <scope>NUCLEOTIDE SEQUENCE</scope>
    <source>
        <strain evidence="15">9284</strain>
    </source>
</reference>
<evidence type="ECO:0000256" key="2">
    <source>
        <dbReference type="ARBA" id="ARBA00006529"/>
    </source>
</evidence>
<evidence type="ECO:0000259" key="13">
    <source>
        <dbReference type="PROSITE" id="PS50002"/>
    </source>
</evidence>
<feature type="region of interest" description="Disordered" evidence="12">
    <location>
        <begin position="761"/>
        <end position="795"/>
    </location>
</feature>
<feature type="compositionally biased region" description="Polar residues" evidence="12">
    <location>
        <begin position="415"/>
        <end position="434"/>
    </location>
</feature>
<dbReference type="PRINTS" id="PR00109">
    <property type="entry name" value="TYRKINASE"/>
</dbReference>
<evidence type="ECO:0000256" key="6">
    <source>
        <dbReference type="ARBA" id="ARBA00022741"/>
    </source>
</evidence>
<dbReference type="InterPro" id="IPR036028">
    <property type="entry name" value="SH3-like_dom_sf"/>
</dbReference>
<dbReference type="PANTHER" id="PTHR44329:SF288">
    <property type="entry name" value="MITOGEN-ACTIVATED PROTEIN KINASE KINASE KINASE 20"/>
    <property type="match status" value="1"/>
</dbReference>
<dbReference type="EMBL" id="JARKIF010000002">
    <property type="protein sequence ID" value="KAJ7646740.1"/>
    <property type="molecule type" value="Genomic_DNA"/>
</dbReference>
<dbReference type="SMART" id="SM00326">
    <property type="entry name" value="SH3"/>
    <property type="match status" value="3"/>
</dbReference>
<feature type="compositionally biased region" description="Basic and acidic residues" evidence="12">
    <location>
        <begin position="775"/>
        <end position="793"/>
    </location>
</feature>
<dbReference type="InterPro" id="IPR000719">
    <property type="entry name" value="Prot_kinase_dom"/>
</dbReference>
<dbReference type="GO" id="GO:0004709">
    <property type="term" value="F:MAP kinase kinase kinase activity"/>
    <property type="evidence" value="ECO:0007669"/>
    <property type="project" value="UniProtKB-EC"/>
</dbReference>
<organism evidence="15 16">
    <name type="scientific">Roridomyces roridus</name>
    <dbReference type="NCBI Taxonomy" id="1738132"/>
    <lineage>
        <taxon>Eukaryota</taxon>
        <taxon>Fungi</taxon>
        <taxon>Dikarya</taxon>
        <taxon>Basidiomycota</taxon>
        <taxon>Agaricomycotina</taxon>
        <taxon>Agaricomycetes</taxon>
        <taxon>Agaricomycetidae</taxon>
        <taxon>Agaricales</taxon>
        <taxon>Marasmiineae</taxon>
        <taxon>Mycenaceae</taxon>
        <taxon>Roridomyces</taxon>
    </lineage>
</organism>
<feature type="domain" description="Protein kinase" evidence="14">
    <location>
        <begin position="169"/>
        <end position="428"/>
    </location>
</feature>
<dbReference type="SUPFAM" id="SSF56112">
    <property type="entry name" value="Protein kinase-like (PK-like)"/>
    <property type="match status" value="1"/>
</dbReference>
<dbReference type="PROSITE" id="PS00109">
    <property type="entry name" value="PROTEIN_KINASE_TYR"/>
    <property type="match status" value="1"/>
</dbReference>
<name>A0AAD7CE76_9AGAR</name>
<comment type="catalytic activity">
    <reaction evidence="10">
        <text>L-seryl-[protein] + ATP = O-phospho-L-seryl-[protein] + ADP + H(+)</text>
        <dbReference type="Rhea" id="RHEA:17989"/>
        <dbReference type="Rhea" id="RHEA-COMP:9863"/>
        <dbReference type="Rhea" id="RHEA-COMP:11604"/>
        <dbReference type="ChEBI" id="CHEBI:15378"/>
        <dbReference type="ChEBI" id="CHEBI:29999"/>
        <dbReference type="ChEBI" id="CHEBI:30616"/>
        <dbReference type="ChEBI" id="CHEBI:83421"/>
        <dbReference type="ChEBI" id="CHEBI:456216"/>
        <dbReference type="EC" id="2.7.11.25"/>
    </reaction>
</comment>
<dbReference type="PROSITE" id="PS50011">
    <property type="entry name" value="PROTEIN_KINASE_DOM"/>
    <property type="match status" value="1"/>
</dbReference>
<dbReference type="Gene3D" id="1.10.510.10">
    <property type="entry name" value="Transferase(Phosphotransferase) domain 1"/>
    <property type="match status" value="1"/>
</dbReference>
<proteinExistence type="inferred from homology"/>
<evidence type="ECO:0000256" key="12">
    <source>
        <dbReference type="SAM" id="MobiDB-lite"/>
    </source>
</evidence>
<dbReference type="Pfam" id="PF07653">
    <property type="entry name" value="SH3_2"/>
    <property type="match status" value="1"/>
</dbReference>
<feature type="compositionally biased region" description="Low complexity" evidence="12">
    <location>
        <begin position="439"/>
        <end position="449"/>
    </location>
</feature>
<keyword evidence="6" id="KW-0547">Nucleotide-binding</keyword>
<gene>
    <name evidence="15" type="ORF">FB45DRAFT_180933</name>
</gene>
<accession>A0AAD7CE76</accession>
<keyword evidence="8" id="KW-0067">ATP-binding</keyword>
<keyword evidence="4 11" id="KW-0728">SH3 domain</keyword>
<feature type="domain" description="SH3" evidence="13">
    <location>
        <begin position="695"/>
        <end position="756"/>
    </location>
</feature>
<evidence type="ECO:0000256" key="4">
    <source>
        <dbReference type="ARBA" id="ARBA00022443"/>
    </source>
</evidence>
<feature type="region of interest" description="Disordered" evidence="12">
    <location>
        <begin position="411"/>
        <end position="452"/>
    </location>
</feature>